<dbReference type="EMBL" id="MWWS01000004">
    <property type="protein sequence ID" value="OZG50400.1"/>
    <property type="molecule type" value="Genomic_DNA"/>
</dbReference>
<evidence type="ECO:0000313" key="2">
    <source>
        <dbReference type="Proteomes" id="UP000216004"/>
    </source>
</evidence>
<dbReference type="AlphaFoldDB" id="A0A261EU64"/>
<accession>A0A261EU64</accession>
<sequence>MDASDVKIDFSVPLTVSDFEQGEANARREGTTLTELVQTFVHNLADEDDADDDIVLHTPAETRAFFDRIVQEETGRVRTQGL</sequence>
<proteinExistence type="predicted"/>
<name>A0A261EU64_9BIFI</name>
<comment type="caution">
    <text evidence="1">The sequence shown here is derived from an EMBL/GenBank/DDBJ whole genome shotgun (WGS) entry which is preliminary data.</text>
</comment>
<evidence type="ECO:0000313" key="1">
    <source>
        <dbReference type="EMBL" id="OZG50400.1"/>
    </source>
</evidence>
<keyword evidence="2" id="KW-1185">Reference proteome</keyword>
<organism evidence="1 2">
    <name type="scientific">Bombiscardovia coagulans</name>
    <dbReference type="NCBI Taxonomy" id="686666"/>
    <lineage>
        <taxon>Bacteria</taxon>
        <taxon>Bacillati</taxon>
        <taxon>Actinomycetota</taxon>
        <taxon>Actinomycetes</taxon>
        <taxon>Bifidobacteriales</taxon>
        <taxon>Bifidobacteriaceae</taxon>
        <taxon>Bombiscardovia</taxon>
    </lineage>
</organism>
<gene>
    <name evidence="1" type="ORF">BOCO_0917</name>
</gene>
<dbReference type="Proteomes" id="UP000216004">
    <property type="component" value="Unassembled WGS sequence"/>
</dbReference>
<dbReference type="RefSeq" id="WP_094722878.1">
    <property type="nucleotide sequence ID" value="NZ_MWWS01000004.1"/>
</dbReference>
<reference evidence="1 2" key="1">
    <citation type="journal article" date="2017" name="BMC Genomics">
        <title>Comparative genomic and phylogenomic analyses of the Bifidobacteriaceae family.</title>
        <authorList>
            <person name="Lugli G.A."/>
            <person name="Milani C."/>
            <person name="Turroni F."/>
            <person name="Duranti S."/>
            <person name="Mancabelli L."/>
            <person name="Mangifesta M."/>
            <person name="Ferrario C."/>
            <person name="Modesto M."/>
            <person name="Mattarelli P."/>
            <person name="Jiri K."/>
            <person name="van Sinderen D."/>
            <person name="Ventura M."/>
        </authorList>
    </citation>
    <scope>NUCLEOTIDE SEQUENCE [LARGE SCALE GENOMIC DNA]</scope>
    <source>
        <strain evidence="1 2">DSM 22924</strain>
    </source>
</reference>
<protein>
    <submittedName>
        <fullName evidence="1">Uncharacterized protein</fullName>
    </submittedName>
</protein>